<keyword evidence="4" id="KW-1185">Reference proteome</keyword>
<dbReference type="Pfam" id="PF02036">
    <property type="entry name" value="SCP2"/>
    <property type="match status" value="1"/>
</dbReference>
<dbReference type="EMBL" id="JBHUHT010000008">
    <property type="protein sequence ID" value="MFD2095256.1"/>
    <property type="molecule type" value="Genomic_DNA"/>
</dbReference>
<dbReference type="Proteomes" id="UP001597380">
    <property type="component" value="Unassembled WGS sequence"/>
</dbReference>
<evidence type="ECO:0000313" key="4">
    <source>
        <dbReference type="Proteomes" id="UP001597380"/>
    </source>
</evidence>
<dbReference type="SUPFAM" id="SSF55718">
    <property type="entry name" value="SCP-like"/>
    <property type="match status" value="1"/>
</dbReference>
<dbReference type="HAMAP" id="MF_02231">
    <property type="entry name" value="UbiT"/>
    <property type="match status" value="1"/>
</dbReference>
<organism evidence="3 4">
    <name type="scientific">Corallincola platygyrae</name>
    <dbReference type="NCBI Taxonomy" id="1193278"/>
    <lineage>
        <taxon>Bacteria</taxon>
        <taxon>Pseudomonadati</taxon>
        <taxon>Pseudomonadota</taxon>
        <taxon>Gammaproteobacteria</taxon>
        <taxon>Alteromonadales</taxon>
        <taxon>Psychromonadaceae</taxon>
        <taxon>Corallincola</taxon>
    </lineage>
</organism>
<dbReference type="InterPro" id="IPR016830">
    <property type="entry name" value="UbiT"/>
</dbReference>
<name>A0ABW4XIA0_9GAMM</name>
<proteinExistence type="inferred from homology"/>
<accession>A0ABW4XIA0</accession>
<evidence type="ECO:0000313" key="3">
    <source>
        <dbReference type="EMBL" id="MFD2095256.1"/>
    </source>
</evidence>
<comment type="similarity">
    <text evidence="1">Belongs to the UbiT family.</text>
</comment>
<comment type="caution">
    <text evidence="3">The sequence shown here is derived from an EMBL/GenBank/DDBJ whole genome shotgun (WGS) entry which is preliminary data.</text>
</comment>
<reference evidence="4" key="1">
    <citation type="journal article" date="2019" name="Int. J. Syst. Evol. Microbiol.">
        <title>The Global Catalogue of Microorganisms (GCM) 10K type strain sequencing project: providing services to taxonomists for standard genome sequencing and annotation.</title>
        <authorList>
            <consortium name="The Broad Institute Genomics Platform"/>
            <consortium name="The Broad Institute Genome Sequencing Center for Infectious Disease"/>
            <person name="Wu L."/>
            <person name="Ma J."/>
        </authorList>
    </citation>
    <scope>NUCLEOTIDE SEQUENCE [LARGE SCALE GENOMIC DNA]</scope>
    <source>
        <strain evidence="4">CGMCC 1.10992</strain>
    </source>
</reference>
<protein>
    <recommendedName>
        <fullName evidence="1">Ubiquinone biosynthesis accessory factor UbiT</fullName>
    </recommendedName>
</protein>
<gene>
    <name evidence="1" type="primary">ubiT</name>
    <name evidence="3" type="ORF">ACFSJ3_04605</name>
</gene>
<comment type="pathway">
    <text evidence="1">Cofactor biosynthesis; ubiquinone biosynthesis.</text>
</comment>
<keyword evidence="1" id="KW-0831">Ubiquinone biosynthesis</keyword>
<dbReference type="Gene3D" id="3.30.1050.10">
    <property type="entry name" value="SCP2 sterol-binding domain"/>
    <property type="match status" value="1"/>
</dbReference>
<sequence length="171" mass="19375">MLPIRIRHWIVSNGPTLASRPLNLTPFALYRPLIDQLLKTLLAEPITEGELDFLEGRWLQVSISDLNLSFAVSVNQGQLCVSRQRTDSDVCFSAEFNDLLLVAARRQDPDTLFFQRKLDISGDTELGLEVKNLLASLDMEVLPAWMQKSTQNAANWVEQAREHDKKVMQPA</sequence>
<evidence type="ECO:0000259" key="2">
    <source>
        <dbReference type="Pfam" id="PF02036"/>
    </source>
</evidence>
<feature type="domain" description="SCP2" evidence="2">
    <location>
        <begin position="36"/>
        <end position="134"/>
    </location>
</feature>
<evidence type="ECO:0000256" key="1">
    <source>
        <dbReference type="HAMAP-Rule" id="MF_02231"/>
    </source>
</evidence>
<dbReference type="InterPro" id="IPR003033">
    <property type="entry name" value="SCP2_sterol-bd_dom"/>
</dbReference>
<dbReference type="PIRSF" id="PIRSF025550">
    <property type="entry name" value="UCP025550_lpd_carrier"/>
    <property type="match status" value="1"/>
</dbReference>
<comment type="function">
    <text evidence="1">Required for O(2)-independent ubiquinone (coenzyme Q) biosynthesis. Likely functions as an accessory factor.</text>
</comment>
<dbReference type="InterPro" id="IPR036527">
    <property type="entry name" value="SCP2_sterol-bd_dom_sf"/>
</dbReference>
<dbReference type="RefSeq" id="WP_345338415.1">
    <property type="nucleotide sequence ID" value="NZ_BAABLI010000005.1"/>
</dbReference>